<proteinExistence type="predicted"/>
<keyword evidence="1" id="KW-0472">Membrane</keyword>
<keyword evidence="1" id="KW-0812">Transmembrane</keyword>
<gene>
    <name evidence="2" type="ORF">S01H1_19546</name>
</gene>
<evidence type="ECO:0000256" key="1">
    <source>
        <dbReference type="SAM" id="Phobius"/>
    </source>
</evidence>
<feature type="transmembrane region" description="Helical" evidence="1">
    <location>
        <begin position="6"/>
        <end position="23"/>
    </location>
</feature>
<feature type="non-terminal residue" evidence="2">
    <location>
        <position position="258"/>
    </location>
</feature>
<name>X0TNC4_9ZZZZ</name>
<reference evidence="2" key="1">
    <citation type="journal article" date="2014" name="Front. Microbiol.">
        <title>High frequency of phylogenetically diverse reductive dehalogenase-homologous genes in deep subseafloor sedimentary metagenomes.</title>
        <authorList>
            <person name="Kawai M."/>
            <person name="Futagami T."/>
            <person name="Toyoda A."/>
            <person name="Takaki Y."/>
            <person name="Nishi S."/>
            <person name="Hori S."/>
            <person name="Arai W."/>
            <person name="Tsubouchi T."/>
            <person name="Morono Y."/>
            <person name="Uchiyama I."/>
            <person name="Ito T."/>
            <person name="Fujiyama A."/>
            <person name="Inagaki F."/>
            <person name="Takami H."/>
        </authorList>
    </citation>
    <scope>NUCLEOTIDE SEQUENCE</scope>
    <source>
        <strain evidence="2">Expedition CK06-06</strain>
    </source>
</reference>
<protein>
    <submittedName>
        <fullName evidence="2">Uncharacterized protein</fullName>
    </submittedName>
</protein>
<organism evidence="2">
    <name type="scientific">marine sediment metagenome</name>
    <dbReference type="NCBI Taxonomy" id="412755"/>
    <lineage>
        <taxon>unclassified sequences</taxon>
        <taxon>metagenomes</taxon>
        <taxon>ecological metagenomes</taxon>
    </lineage>
</organism>
<dbReference type="AlphaFoldDB" id="X0TNC4"/>
<comment type="caution">
    <text evidence="2">The sequence shown here is derived from an EMBL/GenBank/DDBJ whole genome shotgun (WGS) entry which is preliminary data.</text>
</comment>
<evidence type="ECO:0000313" key="2">
    <source>
        <dbReference type="EMBL" id="GAF95043.1"/>
    </source>
</evidence>
<sequence>MKTEWLTIVILIIILIVTIYIITQNNSQTSKPSIRGDFDYGLVSNKSYPYKQLQKKNPPNIAYKGHRFVGGLTSGELNETCPCEEDLICDEGLCKRDTGSICLISKACKKGEICLLDRCIVEPTTYLENRKGRRIVSMDQHLFKLMDNRFVFPGWWKLNNVLSIIDSKISGVVYISTDKGIYRVLTNIELIKSNNQWWKEIKTNGNITGKLYKFIDKIYLLTSNGKLYRLYEETLTNEWTFNKIKEMYGQNISNKHIN</sequence>
<dbReference type="EMBL" id="BARS01010570">
    <property type="protein sequence ID" value="GAF95043.1"/>
    <property type="molecule type" value="Genomic_DNA"/>
</dbReference>
<keyword evidence="1" id="KW-1133">Transmembrane helix</keyword>
<accession>X0TNC4</accession>